<accession>A0ABQ6M1A4</accession>
<dbReference type="SMART" id="SM00450">
    <property type="entry name" value="RHOD"/>
    <property type="match status" value="2"/>
</dbReference>
<evidence type="ECO:0000256" key="2">
    <source>
        <dbReference type="ARBA" id="ARBA00022737"/>
    </source>
</evidence>
<sequence length="293" mass="32817">MEQSTLVTSAQLALMLDDTNSDVLVLDCRFNLQDPIVGRQAFLQDHIPGARFADLERDLSAPAARYGGRHPLPEPGDFERFMRTAGAGENTTVVVYDDQRQVFASRAWWLLRYFGHNRVMLLDGGYSAWQEAGLPVQSGQEHPTPAGSFRALPQQGWTLAHDHIQAHIDNPPWQLVDAREPRRFEGLEEPMDPLAGHIPTAVNRPWQAMVDEQGFMKDKAALESSWEEIPPRREIVCYCGSGVSACVNLLALHLIGREARLYPGSWSDWCAHILYPTSPEKPDNPAEPDQSGR</sequence>
<feature type="domain" description="Rhodanese" evidence="3">
    <location>
        <begin position="19"/>
        <end position="138"/>
    </location>
</feature>
<dbReference type="Pfam" id="PF00581">
    <property type="entry name" value="Rhodanese"/>
    <property type="match status" value="2"/>
</dbReference>
<dbReference type="PANTHER" id="PTHR11364:SF27">
    <property type="entry name" value="SULFURTRANSFERASE"/>
    <property type="match status" value="1"/>
</dbReference>
<proteinExistence type="predicted"/>
<dbReference type="CDD" id="cd01448">
    <property type="entry name" value="TST_Repeat_1"/>
    <property type="match status" value="1"/>
</dbReference>
<reference evidence="4 5" key="1">
    <citation type="submission" date="2023-04" db="EMBL/GenBank/DDBJ databases">
        <title>Marinobulbifer ophiurae gen. nov., sp. Nov., isolate from tissue of brittle star Ophioplocus japonicus.</title>
        <authorList>
            <person name="Kawano K."/>
            <person name="Sawayama S."/>
            <person name="Nakagawa S."/>
        </authorList>
    </citation>
    <scope>NUCLEOTIDE SEQUENCE [LARGE SCALE GENOMIC DNA]</scope>
    <source>
        <strain evidence="4 5">NKW57</strain>
    </source>
</reference>
<keyword evidence="2" id="KW-0677">Repeat</keyword>
<dbReference type="PANTHER" id="PTHR11364">
    <property type="entry name" value="THIOSULFATE SULFERTANSFERASE"/>
    <property type="match status" value="1"/>
</dbReference>
<keyword evidence="5" id="KW-1185">Reference proteome</keyword>
<dbReference type="Proteomes" id="UP001224392">
    <property type="component" value="Unassembled WGS sequence"/>
</dbReference>
<keyword evidence="1" id="KW-0808">Transferase</keyword>
<organism evidence="4 5">
    <name type="scientific">Biformimicrobium ophioploci</name>
    <dbReference type="NCBI Taxonomy" id="3036711"/>
    <lineage>
        <taxon>Bacteria</taxon>
        <taxon>Pseudomonadati</taxon>
        <taxon>Pseudomonadota</taxon>
        <taxon>Gammaproteobacteria</taxon>
        <taxon>Cellvibrionales</taxon>
        <taxon>Microbulbiferaceae</taxon>
        <taxon>Biformimicrobium</taxon>
    </lineage>
</organism>
<dbReference type="PROSITE" id="PS50206">
    <property type="entry name" value="RHODANESE_3"/>
    <property type="match status" value="2"/>
</dbReference>
<dbReference type="CDD" id="cd01449">
    <property type="entry name" value="TST_Repeat_2"/>
    <property type="match status" value="1"/>
</dbReference>
<dbReference type="InterPro" id="IPR036873">
    <property type="entry name" value="Rhodanese-like_dom_sf"/>
</dbReference>
<evidence type="ECO:0000313" key="5">
    <source>
        <dbReference type="Proteomes" id="UP001224392"/>
    </source>
</evidence>
<evidence type="ECO:0000259" key="3">
    <source>
        <dbReference type="PROSITE" id="PS50206"/>
    </source>
</evidence>
<evidence type="ECO:0000313" key="4">
    <source>
        <dbReference type="EMBL" id="GMG88128.1"/>
    </source>
</evidence>
<gene>
    <name evidence="4" type="ORF">MNKW57_24490</name>
</gene>
<protein>
    <submittedName>
        <fullName evidence="4">Sulfurtransferase</fullName>
    </submittedName>
</protein>
<dbReference type="InterPro" id="IPR045078">
    <property type="entry name" value="TST/MPST-like"/>
</dbReference>
<name>A0ABQ6M1A4_9GAMM</name>
<dbReference type="EMBL" id="BSYJ01000005">
    <property type="protein sequence ID" value="GMG88128.1"/>
    <property type="molecule type" value="Genomic_DNA"/>
</dbReference>
<dbReference type="InterPro" id="IPR001763">
    <property type="entry name" value="Rhodanese-like_dom"/>
</dbReference>
<comment type="caution">
    <text evidence="4">The sequence shown here is derived from an EMBL/GenBank/DDBJ whole genome shotgun (WGS) entry which is preliminary data.</text>
</comment>
<dbReference type="RefSeq" id="WP_285764741.1">
    <property type="nucleotide sequence ID" value="NZ_BSYJ01000005.1"/>
</dbReference>
<dbReference type="SUPFAM" id="SSF52821">
    <property type="entry name" value="Rhodanese/Cell cycle control phosphatase"/>
    <property type="match status" value="2"/>
</dbReference>
<feature type="domain" description="Rhodanese" evidence="3">
    <location>
        <begin position="169"/>
        <end position="278"/>
    </location>
</feature>
<dbReference type="Gene3D" id="3.40.250.10">
    <property type="entry name" value="Rhodanese-like domain"/>
    <property type="match status" value="2"/>
</dbReference>
<evidence type="ECO:0000256" key="1">
    <source>
        <dbReference type="ARBA" id="ARBA00022679"/>
    </source>
</evidence>